<dbReference type="EnsemblMetazoa" id="Aqu2.1.14161_001">
    <property type="protein sequence ID" value="Aqu2.1.14161_001"/>
    <property type="gene ID" value="Aqu2.1.14161"/>
</dbReference>
<evidence type="ECO:0000313" key="1">
    <source>
        <dbReference type="EnsemblMetazoa" id="Aqu2.1.14161_001"/>
    </source>
</evidence>
<organism evidence="1">
    <name type="scientific">Amphimedon queenslandica</name>
    <name type="common">Sponge</name>
    <dbReference type="NCBI Taxonomy" id="400682"/>
    <lineage>
        <taxon>Eukaryota</taxon>
        <taxon>Metazoa</taxon>
        <taxon>Porifera</taxon>
        <taxon>Demospongiae</taxon>
        <taxon>Heteroscleromorpha</taxon>
        <taxon>Haplosclerida</taxon>
        <taxon>Niphatidae</taxon>
        <taxon>Amphimedon</taxon>
    </lineage>
</organism>
<protein>
    <recommendedName>
        <fullName evidence="2">CARDB domain-containing protein</fullName>
    </recommendedName>
</protein>
<dbReference type="InParanoid" id="A0A1X7THF7"/>
<reference evidence="1" key="1">
    <citation type="submission" date="2017-05" db="UniProtKB">
        <authorList>
            <consortium name="EnsemblMetazoa"/>
        </authorList>
    </citation>
    <scope>IDENTIFICATION</scope>
</reference>
<accession>A0A1X7THF7</accession>
<name>A0A1X7THF7_AMPQE</name>
<dbReference type="AlphaFoldDB" id="A0A1X7THF7"/>
<proteinExistence type="predicted"/>
<evidence type="ECO:0008006" key="2">
    <source>
        <dbReference type="Google" id="ProtNLM"/>
    </source>
</evidence>
<sequence length="112" mass="11835">PPSVVINEVNISINNNNLLIDASVTDNGSAPASGLTFNITSNYSNSNYGNTVSFGSPIVNATRSLNGLIVTQYAQLLELLGGSGDYELYLTIGAFNDIGINNNLYNTTFTVP</sequence>